<feature type="transmembrane region" description="Helical" evidence="1">
    <location>
        <begin position="211"/>
        <end position="229"/>
    </location>
</feature>
<feature type="transmembrane region" description="Helical" evidence="1">
    <location>
        <begin position="111"/>
        <end position="133"/>
    </location>
</feature>
<comment type="caution">
    <text evidence="2">The sequence shown here is derived from an EMBL/GenBank/DDBJ whole genome shotgun (WGS) entry which is preliminary data.</text>
</comment>
<gene>
    <name evidence="2" type="ORF">HD593_000504</name>
</gene>
<proteinExistence type="predicted"/>
<sequence length="234" mass="24693">MSLTLPTTTRPAVDDTLAPDTPRLARWRTAIPLIPPLARAIDWAPLALVTAFVAGVLSLTNAGEPLAGQDALLLMRVSGTLLGSAVAFALVDAMSADLGATAVPRWVRQSLRCLLAGGTAVAVWLGAFSYALSRLPDGTLFPVGDLLIEMAACLGIALAAAATAVRFASGRQAAMAAVVVQLGLVLATILLPEQVRLWPPTCGFGYWDQAHQFWLAMSPLPYAWLGLALRDLRR</sequence>
<keyword evidence="1" id="KW-0812">Transmembrane</keyword>
<feature type="transmembrane region" description="Helical" evidence="1">
    <location>
        <begin position="173"/>
        <end position="191"/>
    </location>
</feature>
<keyword evidence="1" id="KW-0472">Membrane</keyword>
<accession>A0A7X0NLK5</accession>
<dbReference type="AlphaFoldDB" id="A0A7X0NLK5"/>
<evidence type="ECO:0000313" key="2">
    <source>
        <dbReference type="EMBL" id="MBB6545709.1"/>
    </source>
</evidence>
<dbReference type="RefSeq" id="WP_185100515.1">
    <property type="nucleotide sequence ID" value="NZ_BAAAXY010000224.1"/>
</dbReference>
<evidence type="ECO:0000256" key="1">
    <source>
        <dbReference type="SAM" id="Phobius"/>
    </source>
</evidence>
<dbReference type="EMBL" id="JACHMI010000001">
    <property type="protein sequence ID" value="MBB6545709.1"/>
    <property type="molecule type" value="Genomic_DNA"/>
</dbReference>
<protein>
    <submittedName>
        <fullName evidence="2">Uncharacterized protein</fullName>
    </submittedName>
</protein>
<keyword evidence="3" id="KW-1185">Reference proteome</keyword>
<feature type="transmembrane region" description="Helical" evidence="1">
    <location>
        <begin position="40"/>
        <end position="59"/>
    </location>
</feature>
<evidence type="ECO:0000313" key="3">
    <source>
        <dbReference type="Proteomes" id="UP000565579"/>
    </source>
</evidence>
<feature type="transmembrane region" description="Helical" evidence="1">
    <location>
        <begin position="71"/>
        <end position="91"/>
    </location>
</feature>
<feature type="transmembrane region" description="Helical" evidence="1">
    <location>
        <begin position="139"/>
        <end position="161"/>
    </location>
</feature>
<reference evidence="2 3" key="1">
    <citation type="submission" date="2020-08" db="EMBL/GenBank/DDBJ databases">
        <title>Sequencing the genomes of 1000 actinobacteria strains.</title>
        <authorList>
            <person name="Klenk H.-P."/>
        </authorList>
    </citation>
    <scope>NUCLEOTIDE SEQUENCE [LARGE SCALE GENOMIC DNA]</scope>
    <source>
        <strain evidence="2 3">DSM 43768</strain>
    </source>
</reference>
<dbReference type="Proteomes" id="UP000565579">
    <property type="component" value="Unassembled WGS sequence"/>
</dbReference>
<keyword evidence="1" id="KW-1133">Transmembrane helix</keyword>
<organism evidence="2 3">
    <name type="scientific">Nonomuraea rubra</name>
    <dbReference type="NCBI Taxonomy" id="46180"/>
    <lineage>
        <taxon>Bacteria</taxon>
        <taxon>Bacillati</taxon>
        <taxon>Actinomycetota</taxon>
        <taxon>Actinomycetes</taxon>
        <taxon>Streptosporangiales</taxon>
        <taxon>Streptosporangiaceae</taxon>
        <taxon>Nonomuraea</taxon>
    </lineage>
</organism>
<name>A0A7X0NLK5_9ACTN</name>